<dbReference type="Pfam" id="PF01960">
    <property type="entry name" value="ArgJ"/>
    <property type="match status" value="1"/>
</dbReference>
<dbReference type="EMBL" id="AKWF02000137">
    <property type="protein sequence ID" value="EMO60409.1"/>
    <property type="molecule type" value="Genomic_DNA"/>
</dbReference>
<dbReference type="Proteomes" id="UP000012159">
    <property type="component" value="Unassembled WGS sequence"/>
</dbReference>
<sequence length="125" mass="13323">MPKGFSSFGINIGIKDDTKDFGVIYSDVPCKAAAMFTKNNYPGAPVIVGKEHIQSGVLQAIVINSKNSNVATGEKGIQNSREICKTIAESLGIDEKLVLPSSTGVIGIPLKMEIILPACKKQNLF</sequence>
<dbReference type="InterPro" id="IPR016117">
    <property type="entry name" value="ArgJ-like_dom_sf"/>
</dbReference>
<evidence type="ECO:0000313" key="2">
    <source>
        <dbReference type="EMBL" id="EMO60409.1"/>
    </source>
</evidence>
<gene>
    <name evidence="2" type="ORF">LEP1GSC133_3142</name>
</gene>
<organism evidence="2 3">
    <name type="scientific">Leptospira borgpetersenii serovar Pomona str. 200901868</name>
    <dbReference type="NCBI Taxonomy" id="1192866"/>
    <lineage>
        <taxon>Bacteria</taxon>
        <taxon>Pseudomonadati</taxon>
        <taxon>Spirochaetota</taxon>
        <taxon>Spirochaetia</taxon>
        <taxon>Leptospirales</taxon>
        <taxon>Leptospiraceae</taxon>
        <taxon>Leptospira</taxon>
    </lineage>
</organism>
<dbReference type="AlphaFoldDB" id="M6W5B3"/>
<dbReference type="SUPFAM" id="SSF56266">
    <property type="entry name" value="DmpA/ArgJ-like"/>
    <property type="match status" value="1"/>
</dbReference>
<dbReference type="GO" id="GO:0006526">
    <property type="term" value="P:L-arginine biosynthetic process"/>
    <property type="evidence" value="ECO:0007669"/>
    <property type="project" value="InterPro"/>
</dbReference>
<name>M6W5B3_LEPBO</name>
<dbReference type="GO" id="GO:0004358">
    <property type="term" value="F:L-glutamate N-acetyltransferase activity, acting on acetyl-L-ornithine as donor"/>
    <property type="evidence" value="ECO:0007669"/>
    <property type="project" value="InterPro"/>
</dbReference>
<dbReference type="InterPro" id="IPR002813">
    <property type="entry name" value="Arg_biosynth_ArgJ"/>
</dbReference>
<comment type="subunit">
    <text evidence="1">Heterotetramer of two alpha and two beta chains.</text>
</comment>
<dbReference type="PANTHER" id="PTHR23100">
    <property type="entry name" value="ARGININE BIOSYNTHESIS BIFUNCTIONAL PROTEIN ARGJ"/>
    <property type="match status" value="1"/>
</dbReference>
<dbReference type="STRING" id="1192866.LEP1GSC133_3142"/>
<dbReference type="Gene3D" id="3.60.70.12">
    <property type="entry name" value="L-amino peptidase D-ALA esterase/amidase"/>
    <property type="match status" value="1"/>
</dbReference>
<protein>
    <submittedName>
        <fullName evidence="2">ArgJ-like family protein</fullName>
    </submittedName>
</protein>
<comment type="caution">
    <text evidence="2">The sequence shown here is derived from an EMBL/GenBank/DDBJ whole genome shotgun (WGS) entry which is preliminary data.</text>
</comment>
<dbReference type="GO" id="GO:0006592">
    <property type="term" value="P:ornithine biosynthetic process"/>
    <property type="evidence" value="ECO:0007669"/>
    <property type="project" value="TreeGrafter"/>
</dbReference>
<dbReference type="GO" id="GO:0004042">
    <property type="term" value="F:L-glutamate N-acetyltransferase activity"/>
    <property type="evidence" value="ECO:0007669"/>
    <property type="project" value="TreeGrafter"/>
</dbReference>
<evidence type="ECO:0000256" key="1">
    <source>
        <dbReference type="ARBA" id="ARBA00011475"/>
    </source>
</evidence>
<dbReference type="PANTHER" id="PTHR23100:SF0">
    <property type="entry name" value="ARGININE BIOSYNTHESIS BIFUNCTIONAL PROTEIN ARGJ, MITOCHONDRIAL"/>
    <property type="match status" value="1"/>
</dbReference>
<evidence type="ECO:0000313" key="3">
    <source>
        <dbReference type="Proteomes" id="UP000012159"/>
    </source>
</evidence>
<accession>M6W5B3</accession>
<reference evidence="2 3" key="1">
    <citation type="submission" date="2013-01" db="EMBL/GenBank/DDBJ databases">
        <authorList>
            <person name="Harkins D.M."/>
            <person name="Durkin A.S."/>
            <person name="Brinkac L.M."/>
            <person name="Haft D.H."/>
            <person name="Selengut J.D."/>
            <person name="Sanka R."/>
            <person name="DePew J."/>
            <person name="Purushe J."/>
            <person name="Picardeau M."/>
            <person name="Werts C."/>
            <person name="Goarant C."/>
            <person name="Vinetz J.M."/>
            <person name="Sutton G.G."/>
            <person name="Nierman W.C."/>
            <person name="Fouts D.E."/>
        </authorList>
    </citation>
    <scope>NUCLEOTIDE SEQUENCE [LARGE SCALE GENOMIC DNA]</scope>
    <source>
        <strain evidence="2 3">200901868</strain>
    </source>
</reference>
<proteinExistence type="predicted"/>